<dbReference type="Gene3D" id="3.40.250.10">
    <property type="entry name" value="Rhodanese-like domain"/>
    <property type="match status" value="1"/>
</dbReference>
<evidence type="ECO:0000259" key="1">
    <source>
        <dbReference type="PROSITE" id="PS50206"/>
    </source>
</evidence>
<dbReference type="InterPro" id="IPR036873">
    <property type="entry name" value="Rhodanese-like_dom_sf"/>
</dbReference>
<protein>
    <submittedName>
        <fullName evidence="2">Rhodanese-like domain-containing protein</fullName>
    </submittedName>
    <submittedName>
        <fullName evidence="3">Rhodanese-related sulfurtransferase</fullName>
    </submittedName>
</protein>
<dbReference type="PANTHER" id="PTHR43031">
    <property type="entry name" value="FAD-DEPENDENT OXIDOREDUCTASE"/>
    <property type="match status" value="1"/>
</dbReference>
<dbReference type="Proteomes" id="UP000659061">
    <property type="component" value="Unassembled WGS sequence"/>
</dbReference>
<dbReference type="Proteomes" id="UP000587211">
    <property type="component" value="Unassembled WGS sequence"/>
</dbReference>
<evidence type="ECO:0000313" key="5">
    <source>
        <dbReference type="Proteomes" id="UP000659061"/>
    </source>
</evidence>
<dbReference type="InterPro" id="IPR050229">
    <property type="entry name" value="GlpE_sulfurtransferase"/>
</dbReference>
<dbReference type="AlphaFoldDB" id="A0A8I0FVN9"/>
<reference evidence="3 4" key="1">
    <citation type="submission" date="2020-07" db="EMBL/GenBank/DDBJ databases">
        <title>Sequencing the genomes of 1000 actinobacteria strains.</title>
        <authorList>
            <person name="Klenk H.-P."/>
        </authorList>
    </citation>
    <scope>NUCLEOTIDE SEQUENCE [LARGE SCALE GENOMIC DNA]</scope>
    <source>
        <strain evidence="3 4">DSM 19087</strain>
    </source>
</reference>
<sequence>MSDSGLPQVSVTEVPDPLPEDWVVLDVREPFEWEAGHIDGAVHVPLGQLPLQVERLDPQRPMLVVCHLGQRSAHATAWLTSMGHHAVNLEGGMDAWEAAGRPVVS</sequence>
<gene>
    <name evidence="3" type="ORF">BJ975_003040</name>
    <name evidence="2" type="ORF">IDH50_05530</name>
</gene>
<evidence type="ECO:0000313" key="4">
    <source>
        <dbReference type="Proteomes" id="UP000587211"/>
    </source>
</evidence>
<dbReference type="PANTHER" id="PTHR43031:SF1">
    <property type="entry name" value="PYRIDINE NUCLEOTIDE-DISULPHIDE OXIDOREDUCTASE"/>
    <property type="match status" value="1"/>
</dbReference>
<evidence type="ECO:0000313" key="2">
    <source>
        <dbReference type="EMBL" id="MBD1269680.1"/>
    </source>
</evidence>
<dbReference type="EMBL" id="JACBZN010000001">
    <property type="protein sequence ID" value="NYI39665.1"/>
    <property type="molecule type" value="Genomic_DNA"/>
</dbReference>
<organism evidence="2 5">
    <name type="scientific">Aeromicrobium tamlense</name>
    <dbReference type="NCBI Taxonomy" id="375541"/>
    <lineage>
        <taxon>Bacteria</taxon>
        <taxon>Bacillati</taxon>
        <taxon>Actinomycetota</taxon>
        <taxon>Actinomycetes</taxon>
        <taxon>Propionibacteriales</taxon>
        <taxon>Nocardioidaceae</taxon>
        <taxon>Aeromicrobium</taxon>
    </lineage>
</organism>
<dbReference type="SMART" id="SM00450">
    <property type="entry name" value="RHOD"/>
    <property type="match status" value="1"/>
</dbReference>
<evidence type="ECO:0000313" key="3">
    <source>
        <dbReference type="EMBL" id="NYI39665.1"/>
    </source>
</evidence>
<dbReference type="PROSITE" id="PS50206">
    <property type="entry name" value="RHODANESE_3"/>
    <property type="match status" value="1"/>
</dbReference>
<reference evidence="2" key="2">
    <citation type="submission" date="2020-09" db="EMBL/GenBank/DDBJ databases">
        <title>Novel species in genus Aeromicrobium.</title>
        <authorList>
            <person name="Zhang G."/>
        </authorList>
    </citation>
    <scope>NUCLEOTIDE SEQUENCE</scope>
    <source>
        <strain evidence="2">SSW1-57</strain>
    </source>
</reference>
<comment type="caution">
    <text evidence="2">The sequence shown here is derived from an EMBL/GenBank/DDBJ whole genome shotgun (WGS) entry which is preliminary data.</text>
</comment>
<proteinExistence type="predicted"/>
<dbReference type="SUPFAM" id="SSF52821">
    <property type="entry name" value="Rhodanese/Cell cycle control phosphatase"/>
    <property type="match status" value="1"/>
</dbReference>
<feature type="domain" description="Rhodanese" evidence="1">
    <location>
        <begin position="18"/>
        <end position="105"/>
    </location>
</feature>
<accession>A0A8I0FVN9</accession>
<dbReference type="Pfam" id="PF00581">
    <property type="entry name" value="Rhodanese"/>
    <property type="match status" value="1"/>
</dbReference>
<dbReference type="RefSeq" id="WP_179427491.1">
    <property type="nucleotide sequence ID" value="NZ_BAAAMP010000002.1"/>
</dbReference>
<name>A0A8I0FVN9_9ACTN</name>
<dbReference type="InterPro" id="IPR001763">
    <property type="entry name" value="Rhodanese-like_dom"/>
</dbReference>
<keyword evidence="4" id="KW-1185">Reference proteome</keyword>
<dbReference type="CDD" id="cd00158">
    <property type="entry name" value="RHOD"/>
    <property type="match status" value="1"/>
</dbReference>
<dbReference type="EMBL" id="JACWMT010000001">
    <property type="protein sequence ID" value="MBD1269680.1"/>
    <property type="molecule type" value="Genomic_DNA"/>
</dbReference>